<evidence type="ECO:0000313" key="3">
    <source>
        <dbReference type="EMBL" id="EPY01981.1"/>
    </source>
</evidence>
<dbReference type="Gene3D" id="2.40.50.100">
    <property type="match status" value="1"/>
</dbReference>
<evidence type="ECO:0000256" key="2">
    <source>
        <dbReference type="ARBA" id="ARBA00023054"/>
    </source>
</evidence>
<dbReference type="eggNOG" id="COG0845">
    <property type="taxonomic scope" value="Bacteria"/>
</dbReference>
<comment type="subcellular location">
    <subcellularLocation>
        <location evidence="1">Cell envelope</location>
    </subcellularLocation>
</comment>
<protein>
    <submittedName>
        <fullName evidence="3">Membrane-fusion protein</fullName>
    </submittedName>
</protein>
<dbReference type="Proteomes" id="UP000015350">
    <property type="component" value="Unassembled WGS sequence"/>
</dbReference>
<sequence>MNDLIHAWLELEHRLLEAKRPVEAAFSAVNLGHSLVPYRQAALWRPEGGVEALSGAATVEHGSPYLLWLSKLFQHLAGSPARMLTAADLPAALAEPWADWLPEHGLVLPVDDGLLLFVREEAFTPQDFALLERLALLTGLSLRAWTPKRLRLRLPRGRKAWMAVAAMVMAALFPVTGSVLAPADSVAAHPVVVRAPLDGVIDTLAVRPNDHVNEGQPLFALDATTLSGRLDVTRQQLATAEAEFRQAAQAMVFDAKAKAQVAILSGKAEEKAAEVRLLESQLARIAVKAPRAGIAVFDDSSDWIGRPVTVGQKVMDVADETDTEIEAWVSVADVGEVQIGGPLTLFLNTAPLSPLKARVRSIAYEASARPDATVAHRVRATLDDGTAKPRLGLKGTARIDGDTVPLVWWLFRRPLSIARQFLGF</sequence>
<dbReference type="PANTHER" id="PTHR32347">
    <property type="entry name" value="EFFLUX SYSTEM COMPONENT YKNX-RELATED"/>
    <property type="match status" value="1"/>
</dbReference>
<dbReference type="SUPFAM" id="SSF111369">
    <property type="entry name" value="HlyD-like secretion proteins"/>
    <property type="match status" value="1"/>
</dbReference>
<comment type="caution">
    <text evidence="3">The sequence shown here is derived from an EMBL/GenBank/DDBJ whole genome shotgun (WGS) entry which is preliminary data.</text>
</comment>
<dbReference type="GO" id="GO:0030313">
    <property type="term" value="C:cell envelope"/>
    <property type="evidence" value="ECO:0007669"/>
    <property type="project" value="UniProtKB-SubCell"/>
</dbReference>
<dbReference type="Gene3D" id="2.40.30.170">
    <property type="match status" value="1"/>
</dbReference>
<name>S9TIA5_MAGFU</name>
<dbReference type="RefSeq" id="WP_021131982.1">
    <property type="nucleotide sequence ID" value="NZ_AQPH01000024.1"/>
</dbReference>
<organism evidence="3 4">
    <name type="scientific">Magnetospirillum fulvum MGU-K5</name>
    <dbReference type="NCBI Taxonomy" id="1316936"/>
    <lineage>
        <taxon>Bacteria</taxon>
        <taxon>Pseudomonadati</taxon>
        <taxon>Pseudomonadota</taxon>
        <taxon>Alphaproteobacteria</taxon>
        <taxon>Rhodospirillales</taxon>
        <taxon>Rhodospirillaceae</taxon>
        <taxon>Magnetospirillum</taxon>
    </lineage>
</organism>
<evidence type="ECO:0000256" key="1">
    <source>
        <dbReference type="ARBA" id="ARBA00004196"/>
    </source>
</evidence>
<proteinExistence type="predicted"/>
<evidence type="ECO:0000313" key="4">
    <source>
        <dbReference type="Proteomes" id="UP000015350"/>
    </source>
</evidence>
<dbReference type="PATRIC" id="fig|1316936.3.peg.1637"/>
<reference evidence="3 4" key="1">
    <citation type="submission" date="2013-04" db="EMBL/GenBank/DDBJ databases">
        <authorList>
            <person name="Kuznetsov B."/>
            <person name="Ivanovsky R."/>
        </authorList>
    </citation>
    <scope>NUCLEOTIDE SEQUENCE [LARGE SCALE GENOMIC DNA]</scope>
    <source>
        <strain evidence="3 4">MGU-K5</strain>
    </source>
</reference>
<dbReference type="EMBL" id="AQPH01000024">
    <property type="protein sequence ID" value="EPY01981.1"/>
    <property type="molecule type" value="Genomic_DNA"/>
</dbReference>
<keyword evidence="2" id="KW-0175">Coiled coil</keyword>
<gene>
    <name evidence="3" type="ORF">K678_08199</name>
</gene>
<dbReference type="OrthoDB" id="9763546at2"/>
<dbReference type="AlphaFoldDB" id="S9TIA5"/>
<dbReference type="InterPro" id="IPR050465">
    <property type="entry name" value="UPF0194_transport"/>
</dbReference>
<dbReference type="STRING" id="1316936.K678_08199"/>
<dbReference type="PANTHER" id="PTHR32347:SF23">
    <property type="entry name" value="BLL5650 PROTEIN"/>
    <property type="match status" value="1"/>
</dbReference>
<accession>S9TIA5</accession>